<comment type="caution">
    <text evidence="4">The sequence shown here is derived from an EMBL/GenBank/DDBJ whole genome shotgun (WGS) entry which is preliminary data.</text>
</comment>
<comment type="cofactor">
    <cofactor evidence="1">
        <name>Mg(2+)</name>
        <dbReference type="ChEBI" id="CHEBI:18420"/>
    </cofactor>
</comment>
<dbReference type="Pfam" id="PF00293">
    <property type="entry name" value="NUDIX"/>
    <property type="match status" value="1"/>
</dbReference>
<dbReference type="InterPro" id="IPR000086">
    <property type="entry name" value="NUDIX_hydrolase_dom"/>
</dbReference>
<evidence type="ECO:0000259" key="3">
    <source>
        <dbReference type="PROSITE" id="PS51462"/>
    </source>
</evidence>
<dbReference type="SUPFAM" id="SSF55811">
    <property type="entry name" value="Nudix"/>
    <property type="match status" value="1"/>
</dbReference>
<dbReference type="PROSITE" id="PS51462">
    <property type="entry name" value="NUDIX"/>
    <property type="match status" value="1"/>
</dbReference>
<dbReference type="PANTHER" id="PTHR43046">
    <property type="entry name" value="GDP-MANNOSE MANNOSYL HYDROLASE"/>
    <property type="match status" value="1"/>
</dbReference>
<dbReference type="InterPro" id="IPR015797">
    <property type="entry name" value="NUDIX_hydrolase-like_dom_sf"/>
</dbReference>
<feature type="domain" description="Nudix hydrolase" evidence="3">
    <location>
        <begin position="8"/>
        <end position="146"/>
    </location>
</feature>
<dbReference type="OrthoDB" id="9804442at2"/>
<dbReference type="InterPro" id="IPR020084">
    <property type="entry name" value="NUDIX_hydrolase_CS"/>
</dbReference>
<name>A0A540W5T8_9ACTN</name>
<proteinExistence type="predicted"/>
<dbReference type="RefSeq" id="WP_141634963.1">
    <property type="nucleotide sequence ID" value="NZ_VIGB01000003.1"/>
</dbReference>
<reference evidence="4 5" key="1">
    <citation type="submission" date="2019-06" db="EMBL/GenBank/DDBJ databases">
        <title>Description of Kitasatospora acidophila sp. nov. isolated from pine grove soil, and reclassification of Streptomyces novaecaesareae to Kitasatospora novaeceasareae comb. nov.</title>
        <authorList>
            <person name="Kim M.J."/>
        </authorList>
    </citation>
    <scope>NUCLEOTIDE SEQUENCE [LARGE SCALE GENOMIC DNA]</scope>
    <source>
        <strain evidence="4 5">MMS16-CNU292</strain>
    </source>
</reference>
<gene>
    <name evidence="4" type="ORF">E6W39_21910</name>
</gene>
<sequence length="159" mass="17039">MSEPVTVTIRTAAKAVVLHAGQVLLQAANWEGQDCYFLPGGGQNPGEALADTARREVEEETGLTIQVEKLLWLREYIGANHDHADTEAGTHRIEAIFKCTPTSDPGRLGGHQADDLQTGLEWVPLDKVTTVNLLPHALRAPIAGLAIGDPDTPYLGDVA</sequence>
<dbReference type="Proteomes" id="UP000319103">
    <property type="component" value="Unassembled WGS sequence"/>
</dbReference>
<evidence type="ECO:0000313" key="5">
    <source>
        <dbReference type="Proteomes" id="UP000319103"/>
    </source>
</evidence>
<dbReference type="GO" id="GO:0016787">
    <property type="term" value="F:hydrolase activity"/>
    <property type="evidence" value="ECO:0007669"/>
    <property type="project" value="UniProtKB-KW"/>
</dbReference>
<dbReference type="Gene3D" id="3.90.79.10">
    <property type="entry name" value="Nucleoside Triphosphate Pyrophosphohydrolase"/>
    <property type="match status" value="1"/>
</dbReference>
<dbReference type="PANTHER" id="PTHR43046:SF14">
    <property type="entry name" value="MUTT_NUDIX FAMILY PROTEIN"/>
    <property type="match status" value="1"/>
</dbReference>
<protein>
    <submittedName>
        <fullName evidence="4">NUDIX domain-containing protein</fullName>
    </submittedName>
</protein>
<keyword evidence="2" id="KW-0378">Hydrolase</keyword>
<dbReference type="PROSITE" id="PS00893">
    <property type="entry name" value="NUDIX_BOX"/>
    <property type="match status" value="1"/>
</dbReference>
<keyword evidence="5" id="KW-1185">Reference proteome</keyword>
<accession>A0A540W5T8</accession>
<evidence type="ECO:0000313" key="4">
    <source>
        <dbReference type="EMBL" id="TQF04389.1"/>
    </source>
</evidence>
<evidence type="ECO:0000256" key="1">
    <source>
        <dbReference type="ARBA" id="ARBA00001946"/>
    </source>
</evidence>
<organism evidence="4 5">
    <name type="scientific">Kitasatospora acidiphila</name>
    <dbReference type="NCBI Taxonomy" id="2567942"/>
    <lineage>
        <taxon>Bacteria</taxon>
        <taxon>Bacillati</taxon>
        <taxon>Actinomycetota</taxon>
        <taxon>Actinomycetes</taxon>
        <taxon>Kitasatosporales</taxon>
        <taxon>Streptomycetaceae</taxon>
        <taxon>Kitasatospora</taxon>
    </lineage>
</organism>
<dbReference type="EMBL" id="VIGB01000003">
    <property type="protein sequence ID" value="TQF04389.1"/>
    <property type="molecule type" value="Genomic_DNA"/>
</dbReference>
<evidence type="ECO:0000256" key="2">
    <source>
        <dbReference type="ARBA" id="ARBA00022801"/>
    </source>
</evidence>
<dbReference type="AlphaFoldDB" id="A0A540W5T8"/>